<evidence type="ECO:0000256" key="1">
    <source>
        <dbReference type="ARBA" id="ARBA00010641"/>
    </source>
</evidence>
<gene>
    <name evidence="9" type="ORF">J2S17_002848</name>
</gene>
<feature type="domain" description="RNA polymerase sigma-70 region 2" evidence="7">
    <location>
        <begin position="11"/>
        <end position="76"/>
    </location>
</feature>
<evidence type="ECO:0000256" key="4">
    <source>
        <dbReference type="ARBA" id="ARBA00023125"/>
    </source>
</evidence>
<dbReference type="InterPro" id="IPR039425">
    <property type="entry name" value="RNA_pol_sigma-70-like"/>
</dbReference>
<dbReference type="InterPro" id="IPR014284">
    <property type="entry name" value="RNA_pol_sigma-70_dom"/>
</dbReference>
<reference evidence="9 10" key="1">
    <citation type="submission" date="2023-07" db="EMBL/GenBank/DDBJ databases">
        <title>Genomic Encyclopedia of Type Strains, Phase IV (KMG-IV): sequencing the most valuable type-strain genomes for metagenomic binning, comparative biology and taxonomic classification.</title>
        <authorList>
            <person name="Goeker M."/>
        </authorList>
    </citation>
    <scope>NUCLEOTIDE SEQUENCE [LARGE SCALE GENOMIC DNA]</scope>
    <source>
        <strain evidence="9 10">DSM 23494</strain>
    </source>
</reference>
<protein>
    <recommendedName>
        <fullName evidence="6">RNA polymerase sigma factor</fullName>
    </recommendedName>
</protein>
<comment type="similarity">
    <text evidence="1 6">Belongs to the sigma-70 factor family. ECF subfamily.</text>
</comment>
<dbReference type="Pfam" id="PF08281">
    <property type="entry name" value="Sigma70_r4_2"/>
    <property type="match status" value="1"/>
</dbReference>
<keyword evidence="4 6" id="KW-0238">DNA-binding</keyword>
<dbReference type="Gene3D" id="1.10.10.10">
    <property type="entry name" value="Winged helix-like DNA-binding domain superfamily/Winged helix DNA-binding domain"/>
    <property type="match status" value="1"/>
</dbReference>
<evidence type="ECO:0000256" key="6">
    <source>
        <dbReference type="RuleBase" id="RU000716"/>
    </source>
</evidence>
<dbReference type="PANTHER" id="PTHR43133">
    <property type="entry name" value="RNA POLYMERASE ECF-TYPE SIGMA FACTO"/>
    <property type="match status" value="1"/>
</dbReference>
<feature type="domain" description="RNA polymerase sigma factor 70 region 4 type 2" evidence="8">
    <location>
        <begin position="105"/>
        <end position="156"/>
    </location>
</feature>
<evidence type="ECO:0000256" key="2">
    <source>
        <dbReference type="ARBA" id="ARBA00023015"/>
    </source>
</evidence>
<proteinExistence type="inferred from homology"/>
<accession>A0ABU0AIB4</accession>
<dbReference type="SUPFAM" id="SSF88659">
    <property type="entry name" value="Sigma3 and sigma4 domains of RNA polymerase sigma factors"/>
    <property type="match status" value="1"/>
</dbReference>
<dbReference type="CDD" id="cd06171">
    <property type="entry name" value="Sigma70_r4"/>
    <property type="match status" value="1"/>
</dbReference>
<evidence type="ECO:0000259" key="7">
    <source>
        <dbReference type="Pfam" id="PF04542"/>
    </source>
</evidence>
<dbReference type="PROSITE" id="PS01063">
    <property type="entry name" value="SIGMA70_ECF"/>
    <property type="match status" value="1"/>
</dbReference>
<keyword evidence="10" id="KW-1185">Reference proteome</keyword>
<evidence type="ECO:0000256" key="5">
    <source>
        <dbReference type="ARBA" id="ARBA00023163"/>
    </source>
</evidence>
<dbReference type="Gene3D" id="1.10.1740.10">
    <property type="match status" value="1"/>
</dbReference>
<dbReference type="InterPro" id="IPR013249">
    <property type="entry name" value="RNA_pol_sigma70_r4_t2"/>
</dbReference>
<organism evidence="9 10">
    <name type="scientific">Cytobacillus purgationiresistens</name>
    <dbReference type="NCBI Taxonomy" id="863449"/>
    <lineage>
        <taxon>Bacteria</taxon>
        <taxon>Bacillati</taxon>
        <taxon>Bacillota</taxon>
        <taxon>Bacilli</taxon>
        <taxon>Bacillales</taxon>
        <taxon>Bacillaceae</taxon>
        <taxon>Cytobacillus</taxon>
    </lineage>
</organism>
<evidence type="ECO:0000313" key="9">
    <source>
        <dbReference type="EMBL" id="MDQ0270962.1"/>
    </source>
</evidence>
<dbReference type="InterPro" id="IPR036388">
    <property type="entry name" value="WH-like_DNA-bd_sf"/>
</dbReference>
<dbReference type="Proteomes" id="UP001238088">
    <property type="component" value="Unassembled WGS sequence"/>
</dbReference>
<keyword evidence="2 6" id="KW-0805">Transcription regulation</keyword>
<keyword evidence="3 6" id="KW-0731">Sigma factor</keyword>
<dbReference type="RefSeq" id="WP_307475796.1">
    <property type="nucleotide sequence ID" value="NZ_JAUSUB010000011.1"/>
</dbReference>
<keyword evidence="5 6" id="KW-0804">Transcription</keyword>
<dbReference type="InterPro" id="IPR013325">
    <property type="entry name" value="RNA_pol_sigma_r2"/>
</dbReference>
<dbReference type="InterPro" id="IPR013324">
    <property type="entry name" value="RNA_pol_sigma_r3/r4-like"/>
</dbReference>
<sequence>MENKEIIREWYSLYANDVYNYLVYYLNNTDAEDILQEVFIKAMHSLDRFQGKSHPKTWLIQIARNIAIDQSRRNKRFTDILKHINKTESHLSVEKSLIDNEEVLELYQYINKLSPKYREIVILKGILELNTKEIAIVTGYKENNINLTFHRAKQKLKDFYFGRSVIKNESI</sequence>
<dbReference type="InterPro" id="IPR007627">
    <property type="entry name" value="RNA_pol_sigma70_r2"/>
</dbReference>
<evidence type="ECO:0000313" key="10">
    <source>
        <dbReference type="Proteomes" id="UP001238088"/>
    </source>
</evidence>
<dbReference type="EMBL" id="JAUSUB010000011">
    <property type="protein sequence ID" value="MDQ0270962.1"/>
    <property type="molecule type" value="Genomic_DNA"/>
</dbReference>
<dbReference type="PANTHER" id="PTHR43133:SF60">
    <property type="entry name" value="RNA POLYMERASE SIGMA FACTOR SIGV"/>
    <property type="match status" value="1"/>
</dbReference>
<evidence type="ECO:0000259" key="8">
    <source>
        <dbReference type="Pfam" id="PF08281"/>
    </source>
</evidence>
<dbReference type="InterPro" id="IPR000838">
    <property type="entry name" value="RNA_pol_sigma70_ECF_CS"/>
</dbReference>
<comment type="caution">
    <text evidence="9">The sequence shown here is derived from an EMBL/GenBank/DDBJ whole genome shotgun (WGS) entry which is preliminary data.</text>
</comment>
<evidence type="ECO:0000256" key="3">
    <source>
        <dbReference type="ARBA" id="ARBA00023082"/>
    </source>
</evidence>
<dbReference type="SUPFAM" id="SSF88946">
    <property type="entry name" value="Sigma2 domain of RNA polymerase sigma factors"/>
    <property type="match status" value="1"/>
</dbReference>
<name>A0ABU0AIB4_9BACI</name>
<dbReference type="Pfam" id="PF04542">
    <property type="entry name" value="Sigma70_r2"/>
    <property type="match status" value="1"/>
</dbReference>
<dbReference type="NCBIfam" id="TIGR02937">
    <property type="entry name" value="sigma70-ECF"/>
    <property type="match status" value="1"/>
</dbReference>